<reference evidence="7" key="1">
    <citation type="submission" date="2016-11" db="UniProtKB">
        <authorList>
            <consortium name="WormBaseParasite"/>
        </authorList>
    </citation>
    <scope>IDENTIFICATION</scope>
</reference>
<dbReference type="Pfam" id="PF01585">
    <property type="entry name" value="G-patch"/>
    <property type="match status" value="1"/>
</dbReference>
<evidence type="ECO:0000256" key="2">
    <source>
        <dbReference type="PIRSR" id="PIRSR605511-1"/>
    </source>
</evidence>
<dbReference type="GO" id="GO:0005509">
    <property type="term" value="F:calcium ion binding"/>
    <property type="evidence" value="ECO:0007669"/>
    <property type="project" value="TreeGrafter"/>
</dbReference>
<dbReference type="Pfam" id="PF08450">
    <property type="entry name" value="SGL"/>
    <property type="match status" value="3"/>
</dbReference>
<dbReference type="SUPFAM" id="SSF63829">
    <property type="entry name" value="Calcium-dependent phosphotriesterase"/>
    <property type="match status" value="3"/>
</dbReference>
<dbReference type="PROSITE" id="PS50174">
    <property type="entry name" value="G_PATCH"/>
    <property type="match status" value="1"/>
</dbReference>
<dbReference type="PANTHER" id="PTHR10907:SF47">
    <property type="entry name" value="REGUCALCIN"/>
    <property type="match status" value="1"/>
</dbReference>
<dbReference type="InterPro" id="IPR013658">
    <property type="entry name" value="SGL"/>
</dbReference>
<feature type="binding site" evidence="3">
    <location>
        <position position="849"/>
    </location>
    <ligand>
        <name>a divalent metal cation</name>
        <dbReference type="ChEBI" id="CHEBI:60240"/>
    </ligand>
</feature>
<comment type="cofactor">
    <cofactor evidence="3">
        <name>Zn(2+)</name>
        <dbReference type="ChEBI" id="CHEBI:29105"/>
    </cofactor>
    <text evidence="3">Binds 1 divalent metal cation per subunit.</text>
</comment>
<keyword evidence="6" id="KW-1185">Reference proteome</keyword>
<feature type="binding site" evidence="3">
    <location>
        <position position="1041"/>
    </location>
    <ligand>
        <name>a divalent metal cation</name>
        <dbReference type="ChEBI" id="CHEBI:60240"/>
    </ligand>
</feature>
<proteinExistence type="inferred from homology"/>
<dbReference type="GO" id="GO:0003676">
    <property type="term" value="F:nucleic acid binding"/>
    <property type="evidence" value="ECO:0007669"/>
    <property type="project" value="InterPro"/>
</dbReference>
<dbReference type="InterPro" id="IPR011042">
    <property type="entry name" value="6-blade_b-propeller_TolB-like"/>
</dbReference>
<keyword evidence="3" id="KW-0479">Metal-binding</keyword>
<protein>
    <submittedName>
        <fullName evidence="7">G-patch domain-containing protein</fullName>
    </submittedName>
</protein>
<dbReference type="GO" id="GO:0019853">
    <property type="term" value="P:L-ascorbic acid biosynthetic process"/>
    <property type="evidence" value="ECO:0007669"/>
    <property type="project" value="TreeGrafter"/>
</dbReference>
<dbReference type="SMART" id="SM00443">
    <property type="entry name" value="G_patch"/>
    <property type="match status" value="1"/>
</dbReference>
<name>A0A1I8HWI6_9PLAT</name>
<evidence type="ECO:0000256" key="4">
    <source>
        <dbReference type="SAM" id="MobiDB-lite"/>
    </source>
</evidence>
<dbReference type="InterPro" id="IPR005511">
    <property type="entry name" value="SMP-30"/>
</dbReference>
<dbReference type="PRINTS" id="PR01790">
    <property type="entry name" value="SMP30FAMILY"/>
</dbReference>
<dbReference type="Proteomes" id="UP000095280">
    <property type="component" value="Unplaced"/>
</dbReference>
<dbReference type="AlphaFoldDB" id="A0A1I8HWI6"/>
<keyword evidence="3" id="KW-0862">Zinc</keyword>
<evidence type="ECO:0000313" key="7">
    <source>
        <dbReference type="WBParaSite" id="maker-uti_cns_0008356-snap-gene-0.4-mRNA-1"/>
    </source>
</evidence>
<evidence type="ECO:0000256" key="1">
    <source>
        <dbReference type="ARBA" id="ARBA00008853"/>
    </source>
</evidence>
<dbReference type="PANTHER" id="PTHR10907">
    <property type="entry name" value="REGUCALCIN"/>
    <property type="match status" value="1"/>
</dbReference>
<organism evidence="6 7">
    <name type="scientific">Macrostomum lignano</name>
    <dbReference type="NCBI Taxonomy" id="282301"/>
    <lineage>
        <taxon>Eukaryota</taxon>
        <taxon>Metazoa</taxon>
        <taxon>Spiralia</taxon>
        <taxon>Lophotrochozoa</taxon>
        <taxon>Platyhelminthes</taxon>
        <taxon>Rhabditophora</taxon>
        <taxon>Macrostomorpha</taxon>
        <taxon>Macrostomida</taxon>
        <taxon>Macrostomidae</taxon>
        <taxon>Macrostomum</taxon>
    </lineage>
</organism>
<dbReference type="Gene3D" id="2.120.10.30">
    <property type="entry name" value="TolB, C-terminal domain"/>
    <property type="match status" value="3"/>
</dbReference>
<accession>A0A1I8HWI6</accession>
<feature type="active site" description="Proton donor/acceptor" evidence="2">
    <location>
        <position position="1041"/>
    </location>
</feature>
<feature type="binding site" evidence="3">
    <location>
        <position position="934"/>
    </location>
    <ligand>
        <name>substrate</name>
    </ligand>
</feature>
<sequence>MDFAEGSDDCIVISDSESDNELANNADDGEEAARRTADSLVWIDLDANELESDTDDDDDLIVVAATPPATRQMKPTLPAKRKLLYCQICKSNFSDPIRTHQASIAHQLALMPDEAAAPASGSAADRKLCVASGPAYRMMLKQGWTPGSGLGRHGQGRSQPIATVVKRDRLGLGMAAPKKQKKQIPQSNNSSAAEPTGSAASAVARLEVASLYSKAGYAPVDPAAPVARTAVLVSNAEAGKVPAMNCLLDSVAKTCGEGPFWEPVTKTLYFVSIADGEVHLWSEPNNYHSTIQVGEQPGNFVSFVIPCQSGGFLAGINKSIVHCDWQAGELKRRVLHKVDPQEPIRFNDAKCDPAGRLLAGTMSLEKEAGLVMKPGAGSLFGLDLDGSIKTLDTGFSLSNGLGWHGNTFYFTDSVARVIYAYDWDAEAFSISNRRVAIDFSKLPEQEKLGVPDGLAVDADGRLWVACFFGSRVLCLDPQSGQVVSQIPMPVPNVTSCCFGSDGELFVTTANHWGVREGEQPPPQAGSVFRVTGLDGIRGTPSVIADQGLLKVIKMPSNYTVNCLLDSVAKTVGEGPFWEPVTKTLYFVSAFDGAVHLWSEPNNYHSTIQVTEKQGSCVSFVIPCQSGGFLAGINNTIVHCDWQAGELKRRVLREIQRCQMRPAGRLLAGTMSWEKEAAVLMKPEAGSLFGLDLDGSIKRLDTGFSISNGLGWHGNTFYFTDSLARVIYAYDWDAEGFSISNRRVAIDFAKLPEQEKLGVPDGLAVDADGRLWVACFFGSRVLCLDPQSGSQIPMPVPNVTSCCFGSDGELFVTTANHWGVREGEQPPPQAGSVFRVTGLDGIRGTPSVIEGPFWEPVTKTLYFVSIFEGEVHLWNEPNNYHSTVKVSEQPVSFVIPCQSGGFLAGASKSIVHCDWQAGELKRRVLHEVDPGLSNRFNDAKCDPAGRLLAGTMSLETNAGAIMKPNAGSLFGLDLGGSIKTMETGVSLSNGLGWHGNTFYFTDSPVRTIYAYDWDAEGFSISNRRVAIDFSKLPEQEKLGFPDGLAVDADGRLWVACFYGSRVLCLDPQSGQVVSQIPMPVPNVTSCCFGSDGELFVTTANQWGVRDGEQPPPQAGSIFRVTGLDGIRGTPSVMYKGSLPPISD</sequence>
<feature type="region of interest" description="Disordered" evidence="4">
    <location>
        <begin position="175"/>
        <end position="198"/>
    </location>
</feature>
<feature type="binding site" evidence="3">
    <location>
        <position position="954"/>
    </location>
    <ligand>
        <name>substrate</name>
    </ligand>
</feature>
<evidence type="ECO:0000313" key="6">
    <source>
        <dbReference type="Proteomes" id="UP000095280"/>
    </source>
</evidence>
<feature type="domain" description="G-patch" evidence="5">
    <location>
        <begin position="131"/>
        <end position="177"/>
    </location>
</feature>
<evidence type="ECO:0000256" key="3">
    <source>
        <dbReference type="PIRSR" id="PIRSR605511-2"/>
    </source>
</evidence>
<feature type="region of interest" description="Disordered" evidence="4">
    <location>
        <begin position="1"/>
        <end position="33"/>
    </location>
</feature>
<comment type="similarity">
    <text evidence="1">Belongs to the SMP-30/CGR1 family.</text>
</comment>
<dbReference type="GO" id="GO:0004341">
    <property type="term" value="F:gluconolactonase activity"/>
    <property type="evidence" value="ECO:0007669"/>
    <property type="project" value="TreeGrafter"/>
</dbReference>
<evidence type="ECO:0000259" key="5">
    <source>
        <dbReference type="PROSITE" id="PS50174"/>
    </source>
</evidence>
<dbReference type="WBParaSite" id="maker-uti_cns_0008356-snap-gene-0.4-mRNA-1">
    <property type="protein sequence ID" value="maker-uti_cns_0008356-snap-gene-0.4-mRNA-1"/>
    <property type="gene ID" value="maker-uti_cns_0008356-snap-gene-0.4"/>
</dbReference>
<feature type="binding site" evidence="3">
    <location>
        <position position="936"/>
    </location>
    <ligand>
        <name>substrate</name>
    </ligand>
</feature>
<dbReference type="InterPro" id="IPR000467">
    <property type="entry name" value="G_patch_dom"/>
</dbReference>
<feature type="binding site" evidence="3">
    <location>
        <position position="988"/>
    </location>
    <ligand>
        <name>a divalent metal cation</name>
        <dbReference type="ChEBI" id="CHEBI:60240"/>
    </ligand>
</feature>